<name>A0A7W7KEL3_9SPHN</name>
<sequence>MYFSPGSKARLAVTILRSSARFIVTVMTWW</sequence>
<dbReference type="EMBL" id="JACHLR010000031">
    <property type="protein sequence ID" value="MBB4860788.1"/>
    <property type="molecule type" value="Genomic_DNA"/>
</dbReference>
<dbReference type="AlphaFoldDB" id="A0A7W7KEL3"/>
<comment type="caution">
    <text evidence="1">The sequence shown here is derived from an EMBL/GenBank/DDBJ whole genome shotgun (WGS) entry which is preliminary data.</text>
</comment>
<dbReference type="Proteomes" id="UP000555448">
    <property type="component" value="Unassembled WGS sequence"/>
</dbReference>
<evidence type="ECO:0000313" key="1">
    <source>
        <dbReference type="EMBL" id="MBB4860788.1"/>
    </source>
</evidence>
<keyword evidence="2" id="KW-1185">Reference proteome</keyword>
<protein>
    <submittedName>
        <fullName evidence="1">Uncharacterized protein</fullName>
    </submittedName>
</protein>
<gene>
    <name evidence="1" type="ORF">HNO88_004133</name>
</gene>
<evidence type="ECO:0000313" key="2">
    <source>
        <dbReference type="Proteomes" id="UP000555448"/>
    </source>
</evidence>
<reference evidence="1 2" key="1">
    <citation type="submission" date="2020-08" db="EMBL/GenBank/DDBJ databases">
        <title>Functional genomics of gut bacteria from endangered species of beetles.</title>
        <authorList>
            <person name="Carlos-Shanley C."/>
        </authorList>
    </citation>
    <scope>NUCLEOTIDE SEQUENCE [LARGE SCALE GENOMIC DNA]</scope>
    <source>
        <strain evidence="1 2">S00245</strain>
    </source>
</reference>
<proteinExistence type="predicted"/>
<organism evidence="1 2">
    <name type="scientific">Novosphingobium chloroacetimidivorans</name>
    <dbReference type="NCBI Taxonomy" id="1428314"/>
    <lineage>
        <taxon>Bacteria</taxon>
        <taxon>Pseudomonadati</taxon>
        <taxon>Pseudomonadota</taxon>
        <taxon>Alphaproteobacteria</taxon>
        <taxon>Sphingomonadales</taxon>
        <taxon>Sphingomonadaceae</taxon>
        <taxon>Novosphingobium</taxon>
    </lineage>
</organism>
<accession>A0A7W7KEL3</accession>